<keyword evidence="5" id="KW-1185">Reference proteome</keyword>
<dbReference type="PROSITE" id="PS00352">
    <property type="entry name" value="CSD_1"/>
    <property type="match status" value="1"/>
</dbReference>
<protein>
    <submittedName>
        <fullName evidence="4">Cold shock domain-containing protein</fullName>
    </submittedName>
</protein>
<proteinExistence type="predicted"/>
<organism evidence="4 5">
    <name type="scientific">Almyronema epifaneia S1</name>
    <dbReference type="NCBI Taxonomy" id="2991925"/>
    <lineage>
        <taxon>Bacteria</taxon>
        <taxon>Bacillati</taxon>
        <taxon>Cyanobacteriota</taxon>
        <taxon>Cyanophyceae</taxon>
        <taxon>Nodosilineales</taxon>
        <taxon>Nodosilineaceae</taxon>
        <taxon>Almyronema</taxon>
        <taxon>Almyronema epifaneia</taxon>
    </lineage>
</organism>
<comment type="caution">
    <text evidence="4">The sequence shown here is derived from an EMBL/GenBank/DDBJ whole genome shotgun (WGS) entry which is preliminary data.</text>
</comment>
<comment type="subcellular location">
    <subcellularLocation>
        <location evidence="2">Cytoplasm</location>
    </subcellularLocation>
</comment>
<dbReference type="InterPro" id="IPR019844">
    <property type="entry name" value="CSD_CS"/>
</dbReference>
<dbReference type="PANTHER" id="PTHR12962">
    <property type="entry name" value="CALCIUM-REGULATED HEAT STABLE PROTEIN CRHSP-24-RELATED"/>
    <property type="match status" value="1"/>
</dbReference>
<dbReference type="InterPro" id="IPR011129">
    <property type="entry name" value="CSD"/>
</dbReference>
<evidence type="ECO:0000313" key="5">
    <source>
        <dbReference type="Proteomes" id="UP001600165"/>
    </source>
</evidence>
<dbReference type="SMART" id="SM00357">
    <property type="entry name" value="CSP"/>
    <property type="match status" value="1"/>
</dbReference>
<sequence>MKPGLHKGQLVKWNDDRGFGFIKPSESGKEVFLHISAIKTTGRRPKVGDTIFYELVTEGNGKIRASGASIQGVVSQSSTLRKAKTALDKQKSKKRGLRETILGIGVLVGIVLVQMQCSPSRSPTPITSITKPGCVVKGNISITTGAKLYHVPGMEDYDGTIIDPSKGERWFCSESEAVTAGWQKAPR</sequence>
<feature type="domain" description="CSD" evidence="3">
    <location>
        <begin position="5"/>
        <end position="70"/>
    </location>
</feature>
<accession>A0ABW6IGM9</accession>
<dbReference type="Proteomes" id="UP001600165">
    <property type="component" value="Unassembled WGS sequence"/>
</dbReference>
<evidence type="ECO:0000259" key="3">
    <source>
        <dbReference type="PROSITE" id="PS51857"/>
    </source>
</evidence>
<name>A0ABW6IGM9_9CYAN</name>
<reference evidence="4 5" key="1">
    <citation type="submission" date="2024-10" db="EMBL/GenBank/DDBJ databases">
        <authorList>
            <person name="Ratan Roy A."/>
            <person name="Morales Sandoval P.H."/>
            <person name="De Los Santos Villalobos S."/>
            <person name="Chakraborty S."/>
            <person name="Mukherjee J."/>
        </authorList>
    </citation>
    <scope>NUCLEOTIDE SEQUENCE [LARGE SCALE GENOMIC DNA]</scope>
    <source>
        <strain evidence="4 5">S1</strain>
    </source>
</reference>
<gene>
    <name evidence="4" type="ORF">ACFVKH_13735</name>
</gene>
<evidence type="ECO:0000256" key="1">
    <source>
        <dbReference type="ARBA" id="ARBA00022553"/>
    </source>
</evidence>
<evidence type="ECO:0000313" key="4">
    <source>
        <dbReference type="EMBL" id="MFE4107348.1"/>
    </source>
</evidence>
<dbReference type="InterPro" id="IPR052069">
    <property type="entry name" value="Ca-reg_mRNA-binding_domain"/>
</dbReference>
<dbReference type="RefSeq" id="WP_377965970.1">
    <property type="nucleotide sequence ID" value="NZ_JBHZOL010000085.1"/>
</dbReference>
<dbReference type="InterPro" id="IPR002059">
    <property type="entry name" value="CSP_DNA-bd"/>
</dbReference>
<evidence type="ECO:0000256" key="2">
    <source>
        <dbReference type="RuleBase" id="RU000408"/>
    </source>
</evidence>
<dbReference type="PROSITE" id="PS51857">
    <property type="entry name" value="CSD_2"/>
    <property type="match status" value="1"/>
</dbReference>
<dbReference type="CDD" id="cd04458">
    <property type="entry name" value="CSP_CDS"/>
    <property type="match status" value="1"/>
</dbReference>
<dbReference type="Pfam" id="PF00313">
    <property type="entry name" value="CSD"/>
    <property type="match status" value="1"/>
</dbReference>
<dbReference type="SUPFAM" id="SSF50249">
    <property type="entry name" value="Nucleic acid-binding proteins"/>
    <property type="match status" value="1"/>
</dbReference>
<dbReference type="EMBL" id="JBHZOL010000085">
    <property type="protein sequence ID" value="MFE4107348.1"/>
    <property type="molecule type" value="Genomic_DNA"/>
</dbReference>
<dbReference type="InterPro" id="IPR012340">
    <property type="entry name" value="NA-bd_OB-fold"/>
</dbReference>
<keyword evidence="1" id="KW-0597">Phosphoprotein</keyword>
<dbReference type="PANTHER" id="PTHR12962:SF1">
    <property type="entry name" value="COLD SHOCK DOMAIN-CONTAINING PROTEIN CG9705"/>
    <property type="match status" value="1"/>
</dbReference>
<dbReference type="Gene3D" id="2.40.50.140">
    <property type="entry name" value="Nucleic acid-binding proteins"/>
    <property type="match status" value="1"/>
</dbReference>